<dbReference type="Proteomes" id="UP000318661">
    <property type="component" value="Unassembled WGS sequence"/>
</dbReference>
<evidence type="ECO:0000259" key="1">
    <source>
        <dbReference type="SMART" id="SM00881"/>
    </source>
</evidence>
<dbReference type="PANTHER" id="PTHR33303">
    <property type="entry name" value="CYTOPLASMIC PROTEIN-RELATED"/>
    <property type="match status" value="1"/>
</dbReference>
<dbReference type="EMBL" id="VBAJ01000295">
    <property type="protein sequence ID" value="TMJ02756.1"/>
    <property type="molecule type" value="Genomic_DNA"/>
</dbReference>
<sequence>MAAGVDERAQIRWVLEHCKTIAVVGLSSNVYKDSHIVAYHLQRNGYAVIPINPTATTILEQPAFPTLRALPVEVAGTVQLVLIFRPSEEIPSIVDDALAQLPNLVAIWTQKGIAHDAAASRARAAGRIMIQDRCIRTQHLFSRFGQPA</sequence>
<organism evidence="3 4">
    <name type="scientific">Candidatus Segetimicrobium genomatis</name>
    <dbReference type="NCBI Taxonomy" id="2569760"/>
    <lineage>
        <taxon>Bacteria</taxon>
        <taxon>Bacillati</taxon>
        <taxon>Candidatus Sysuimicrobiota</taxon>
        <taxon>Candidatus Sysuimicrobiia</taxon>
        <taxon>Candidatus Sysuimicrobiales</taxon>
        <taxon>Candidatus Segetimicrobiaceae</taxon>
        <taxon>Candidatus Segetimicrobium</taxon>
    </lineage>
</organism>
<comment type="caution">
    <text evidence="3">The sequence shown here is derived from an EMBL/GenBank/DDBJ whole genome shotgun (WGS) entry which is preliminary data.</text>
</comment>
<evidence type="ECO:0000313" key="4">
    <source>
        <dbReference type="Proteomes" id="UP000315217"/>
    </source>
</evidence>
<dbReference type="Gene3D" id="3.40.50.720">
    <property type="entry name" value="NAD(P)-binding Rossmann-like Domain"/>
    <property type="match status" value="1"/>
</dbReference>
<reference evidence="4 5" key="1">
    <citation type="journal article" date="2019" name="Nat. Microbiol.">
        <title>Mediterranean grassland soil C-N compound turnover is dependent on rainfall and depth, and is mediated by genomically divergent microorganisms.</title>
        <authorList>
            <person name="Diamond S."/>
            <person name="Andeer P.F."/>
            <person name="Li Z."/>
            <person name="Crits-Christoph A."/>
            <person name="Burstein D."/>
            <person name="Anantharaman K."/>
            <person name="Lane K.R."/>
            <person name="Thomas B.C."/>
            <person name="Pan C."/>
            <person name="Northen T.R."/>
            <person name="Banfield J.F."/>
        </authorList>
    </citation>
    <scope>NUCLEOTIDE SEQUENCE [LARGE SCALE GENOMIC DNA]</scope>
    <source>
        <strain evidence="3">NP_1</strain>
        <strain evidence="2">NP_2</strain>
    </source>
</reference>
<dbReference type="InterPro" id="IPR036291">
    <property type="entry name" value="NAD(P)-bd_dom_sf"/>
</dbReference>
<dbReference type="Proteomes" id="UP000315217">
    <property type="component" value="Unassembled WGS sequence"/>
</dbReference>
<dbReference type="PANTHER" id="PTHR33303:SF2">
    <property type="entry name" value="COA-BINDING DOMAIN-CONTAINING PROTEIN"/>
    <property type="match status" value="1"/>
</dbReference>
<dbReference type="EMBL" id="VBAI01000038">
    <property type="protein sequence ID" value="TMJ11998.1"/>
    <property type="molecule type" value="Genomic_DNA"/>
</dbReference>
<evidence type="ECO:0000313" key="2">
    <source>
        <dbReference type="EMBL" id="TMJ02756.1"/>
    </source>
</evidence>
<dbReference type="AlphaFoldDB" id="A0A537LVG2"/>
<dbReference type="SUPFAM" id="SSF51735">
    <property type="entry name" value="NAD(P)-binding Rossmann-fold domains"/>
    <property type="match status" value="1"/>
</dbReference>
<feature type="domain" description="CoA-binding" evidence="1">
    <location>
        <begin position="15"/>
        <end position="113"/>
    </location>
</feature>
<dbReference type="Pfam" id="PF13380">
    <property type="entry name" value="CoA_binding_2"/>
    <property type="match status" value="1"/>
</dbReference>
<gene>
    <name evidence="3" type="ORF">E6G98_03920</name>
    <name evidence="2" type="ORF">E6G99_11945</name>
</gene>
<evidence type="ECO:0000313" key="5">
    <source>
        <dbReference type="Proteomes" id="UP000318661"/>
    </source>
</evidence>
<dbReference type="SMART" id="SM00881">
    <property type="entry name" value="CoA_binding"/>
    <property type="match status" value="1"/>
</dbReference>
<name>A0A537LVG2_9BACT</name>
<accession>A0A537LVG2</accession>
<protein>
    <submittedName>
        <fullName evidence="3">CoA-binding protein</fullName>
    </submittedName>
</protein>
<evidence type="ECO:0000313" key="3">
    <source>
        <dbReference type="EMBL" id="TMJ11998.1"/>
    </source>
</evidence>
<proteinExistence type="predicted"/>
<dbReference type="InterPro" id="IPR003781">
    <property type="entry name" value="CoA-bd"/>
</dbReference>